<sequence>MSTTSIAMVREHAMATKAPRALFVPFPFGSALGKPNDPILQHRVLSASLALFEHQAGPVLEDFPEEESPGPLLQASAVRRRDNAVLSDPADEVTALRGCYERWVEEHNGRTAVGLCGIPQRRWRGVIRFLEAYAHGEESDMKERLETVSIPQFVRYCIDDLKAFYYEARMVQQPKATAEDLHAWFWGETALGQLIPTVAQRMHAADDPTLKAVAYGIAR</sequence>
<name>A0A937W125_UNCTE</name>
<dbReference type="EMBL" id="VGLS01000200">
    <property type="protein sequence ID" value="MBM3223790.1"/>
    <property type="molecule type" value="Genomic_DNA"/>
</dbReference>
<proteinExistence type="predicted"/>
<protein>
    <submittedName>
        <fullName evidence="1">Uncharacterized protein</fullName>
    </submittedName>
</protein>
<accession>A0A937W125</accession>
<dbReference type="Proteomes" id="UP000712673">
    <property type="component" value="Unassembled WGS sequence"/>
</dbReference>
<reference evidence="1" key="1">
    <citation type="submission" date="2019-03" db="EMBL/GenBank/DDBJ databases">
        <title>Lake Tanganyika Metagenome-Assembled Genomes (MAGs).</title>
        <authorList>
            <person name="Tran P."/>
        </authorList>
    </citation>
    <scope>NUCLEOTIDE SEQUENCE</scope>
    <source>
        <strain evidence="1">K_DeepCast_65m_m2_066</strain>
    </source>
</reference>
<evidence type="ECO:0000313" key="2">
    <source>
        <dbReference type="Proteomes" id="UP000712673"/>
    </source>
</evidence>
<organism evidence="1 2">
    <name type="scientific">Tectimicrobiota bacterium</name>
    <dbReference type="NCBI Taxonomy" id="2528274"/>
    <lineage>
        <taxon>Bacteria</taxon>
        <taxon>Pseudomonadati</taxon>
        <taxon>Nitrospinota/Tectimicrobiota group</taxon>
        <taxon>Candidatus Tectimicrobiota</taxon>
    </lineage>
</organism>
<gene>
    <name evidence="1" type="ORF">FJZ47_08330</name>
</gene>
<evidence type="ECO:0000313" key="1">
    <source>
        <dbReference type="EMBL" id="MBM3223790.1"/>
    </source>
</evidence>
<dbReference type="AlphaFoldDB" id="A0A937W125"/>
<comment type="caution">
    <text evidence="1">The sequence shown here is derived from an EMBL/GenBank/DDBJ whole genome shotgun (WGS) entry which is preliminary data.</text>
</comment>